<protein>
    <recommendedName>
        <fullName evidence="5">Rieske domain-containing protein</fullName>
    </recommendedName>
</protein>
<dbReference type="AlphaFoldDB" id="A0A521D0K9"/>
<dbReference type="Proteomes" id="UP000315971">
    <property type="component" value="Unassembled WGS sequence"/>
</dbReference>
<keyword evidence="1" id="KW-0001">2Fe-2S</keyword>
<keyword evidence="4" id="KW-0411">Iron-sulfur</keyword>
<sequence length="151" mass="15094">MKRNEFLSKLGIGAAVVCTGGLVAACSSGSNAPTPDPKPGPGAAGGDIPFSIDISSLANVGSNTTKNGVLIGRINAANAASSFIALQASCTHEGTTLTFDAANQRLHCNNHQSNFGFNGSVINGPNTGGNVSALKKYAVTLSGTTLTISNT</sequence>
<keyword evidence="2" id="KW-0479">Metal-binding</keyword>
<reference evidence="6 7" key="1">
    <citation type="submission" date="2017-05" db="EMBL/GenBank/DDBJ databases">
        <authorList>
            <person name="Varghese N."/>
            <person name="Submissions S."/>
        </authorList>
    </citation>
    <scope>NUCLEOTIDE SEQUENCE [LARGE SCALE GENOMIC DNA]</scope>
    <source>
        <strain evidence="6 7">DSM 21342</strain>
    </source>
</reference>
<evidence type="ECO:0000256" key="1">
    <source>
        <dbReference type="ARBA" id="ARBA00022714"/>
    </source>
</evidence>
<keyword evidence="7" id="KW-1185">Reference proteome</keyword>
<dbReference type="OrthoDB" id="165343at2"/>
<dbReference type="InterPro" id="IPR017941">
    <property type="entry name" value="Rieske_2Fe-2S"/>
</dbReference>
<dbReference type="PROSITE" id="PS51257">
    <property type="entry name" value="PROKAR_LIPOPROTEIN"/>
    <property type="match status" value="1"/>
</dbReference>
<dbReference type="RefSeq" id="WP_142603510.1">
    <property type="nucleotide sequence ID" value="NZ_FXSZ01000005.1"/>
</dbReference>
<evidence type="ECO:0000256" key="4">
    <source>
        <dbReference type="ARBA" id="ARBA00023014"/>
    </source>
</evidence>
<organism evidence="6 7">
    <name type="scientific">Solitalea koreensis</name>
    <dbReference type="NCBI Taxonomy" id="543615"/>
    <lineage>
        <taxon>Bacteria</taxon>
        <taxon>Pseudomonadati</taxon>
        <taxon>Bacteroidota</taxon>
        <taxon>Sphingobacteriia</taxon>
        <taxon>Sphingobacteriales</taxon>
        <taxon>Sphingobacteriaceae</taxon>
        <taxon>Solitalea</taxon>
    </lineage>
</organism>
<evidence type="ECO:0000256" key="2">
    <source>
        <dbReference type="ARBA" id="ARBA00022723"/>
    </source>
</evidence>
<feature type="domain" description="Rieske" evidence="5">
    <location>
        <begin position="78"/>
        <end position="148"/>
    </location>
</feature>
<dbReference type="Pfam" id="PF00355">
    <property type="entry name" value="Rieske"/>
    <property type="match status" value="1"/>
</dbReference>
<evidence type="ECO:0000313" key="7">
    <source>
        <dbReference type="Proteomes" id="UP000315971"/>
    </source>
</evidence>
<evidence type="ECO:0000313" key="6">
    <source>
        <dbReference type="EMBL" id="SMO64430.1"/>
    </source>
</evidence>
<proteinExistence type="predicted"/>
<dbReference type="SUPFAM" id="SSF50022">
    <property type="entry name" value="ISP domain"/>
    <property type="match status" value="1"/>
</dbReference>
<evidence type="ECO:0000256" key="3">
    <source>
        <dbReference type="ARBA" id="ARBA00023004"/>
    </source>
</evidence>
<dbReference type="GO" id="GO:0046872">
    <property type="term" value="F:metal ion binding"/>
    <property type="evidence" value="ECO:0007669"/>
    <property type="project" value="UniProtKB-KW"/>
</dbReference>
<name>A0A521D0K9_9SPHI</name>
<dbReference type="GO" id="GO:0051537">
    <property type="term" value="F:2 iron, 2 sulfur cluster binding"/>
    <property type="evidence" value="ECO:0007669"/>
    <property type="project" value="UniProtKB-KW"/>
</dbReference>
<accession>A0A521D0K9</accession>
<dbReference type="InterPro" id="IPR036922">
    <property type="entry name" value="Rieske_2Fe-2S_sf"/>
</dbReference>
<dbReference type="PROSITE" id="PS51296">
    <property type="entry name" value="RIESKE"/>
    <property type="match status" value="1"/>
</dbReference>
<evidence type="ECO:0000259" key="5">
    <source>
        <dbReference type="PROSITE" id="PS51296"/>
    </source>
</evidence>
<dbReference type="EMBL" id="FXSZ01000005">
    <property type="protein sequence ID" value="SMO64430.1"/>
    <property type="molecule type" value="Genomic_DNA"/>
</dbReference>
<keyword evidence="3" id="KW-0408">Iron</keyword>
<gene>
    <name evidence="6" type="ORF">SAMN06265350_10537</name>
</gene>
<dbReference type="Gene3D" id="2.102.10.10">
    <property type="entry name" value="Rieske [2Fe-2S] iron-sulphur domain"/>
    <property type="match status" value="1"/>
</dbReference>